<reference evidence="2" key="1">
    <citation type="submission" date="2020-10" db="EMBL/GenBank/DDBJ databases">
        <authorList>
            <person name="Gilroy R."/>
        </authorList>
    </citation>
    <scope>NUCLEOTIDE SEQUENCE</scope>
    <source>
        <strain evidence="2">ChiGjej2B2-12916</strain>
    </source>
</reference>
<name>A0A9D1CHT5_9FIRM</name>
<dbReference type="EMBL" id="DVFO01000107">
    <property type="protein sequence ID" value="HIQ61927.1"/>
    <property type="molecule type" value="Genomic_DNA"/>
</dbReference>
<reference evidence="2" key="2">
    <citation type="journal article" date="2021" name="PeerJ">
        <title>Extensive microbial diversity within the chicken gut microbiome revealed by metagenomics and culture.</title>
        <authorList>
            <person name="Gilroy R."/>
            <person name="Ravi A."/>
            <person name="Getino M."/>
            <person name="Pursley I."/>
            <person name="Horton D.L."/>
            <person name="Alikhan N.F."/>
            <person name="Baker D."/>
            <person name="Gharbi K."/>
            <person name="Hall N."/>
            <person name="Watson M."/>
            <person name="Adriaenssens E.M."/>
            <person name="Foster-Nyarko E."/>
            <person name="Jarju S."/>
            <person name="Secka A."/>
            <person name="Antonio M."/>
            <person name="Oren A."/>
            <person name="Chaudhuri R.R."/>
            <person name="La Ragione R."/>
            <person name="Hildebrand F."/>
            <person name="Pallen M.J."/>
        </authorList>
    </citation>
    <scope>NUCLEOTIDE SEQUENCE</scope>
    <source>
        <strain evidence="2">ChiGjej2B2-12916</strain>
    </source>
</reference>
<evidence type="ECO:0000313" key="2">
    <source>
        <dbReference type="EMBL" id="HIQ61927.1"/>
    </source>
</evidence>
<accession>A0A9D1CHT5</accession>
<feature type="region of interest" description="Disordered" evidence="1">
    <location>
        <begin position="1"/>
        <end position="37"/>
    </location>
</feature>
<sequence>MYSHYLHDDDWMVLDDQPAQEPPRRERPHSQPTPPANNALFREVSGGLTQLLDGLGKHFSLENIDTGDILLVLILLFLFLEGDNLELVITLGLMLLLGLGGDEENS</sequence>
<dbReference type="AlphaFoldDB" id="A0A9D1CHT5"/>
<feature type="compositionally biased region" description="Basic and acidic residues" evidence="1">
    <location>
        <begin position="1"/>
        <end position="10"/>
    </location>
</feature>
<protein>
    <submittedName>
        <fullName evidence="2">Uncharacterized protein</fullName>
    </submittedName>
</protein>
<organism evidence="2 3">
    <name type="scientific">Candidatus Enterenecus faecium</name>
    <dbReference type="NCBI Taxonomy" id="2840780"/>
    <lineage>
        <taxon>Bacteria</taxon>
        <taxon>Bacillati</taxon>
        <taxon>Bacillota</taxon>
        <taxon>Clostridia</taxon>
        <taxon>Eubacteriales</taxon>
        <taxon>Candidatus Enterenecus</taxon>
    </lineage>
</organism>
<comment type="caution">
    <text evidence="2">The sequence shown here is derived from an EMBL/GenBank/DDBJ whole genome shotgun (WGS) entry which is preliminary data.</text>
</comment>
<gene>
    <name evidence="2" type="ORF">IAD31_10120</name>
</gene>
<proteinExistence type="predicted"/>
<evidence type="ECO:0000313" key="3">
    <source>
        <dbReference type="Proteomes" id="UP000886879"/>
    </source>
</evidence>
<evidence type="ECO:0000256" key="1">
    <source>
        <dbReference type="SAM" id="MobiDB-lite"/>
    </source>
</evidence>
<dbReference type="Proteomes" id="UP000886879">
    <property type="component" value="Unassembled WGS sequence"/>
</dbReference>